<keyword evidence="3" id="KW-1185">Reference proteome</keyword>
<dbReference type="Pfam" id="PF00581">
    <property type="entry name" value="Rhodanese"/>
    <property type="match status" value="1"/>
</dbReference>
<reference evidence="2 3" key="1">
    <citation type="submission" date="2014-12" db="EMBL/GenBank/DDBJ databases">
        <title>Draft genome sequences of 10 type strains of Lactococcus.</title>
        <authorList>
            <person name="Sun Z."/>
            <person name="Zhong Z."/>
            <person name="Liu W."/>
            <person name="Zhang W."/>
            <person name="Zhang H."/>
        </authorList>
    </citation>
    <scope>NUCLEOTIDE SEQUENCE [LARGE SCALE GENOMIC DNA]</scope>
    <source>
        <strain evidence="2 3">DSM 20686</strain>
    </source>
</reference>
<dbReference type="CDD" id="cd00158">
    <property type="entry name" value="RHOD"/>
    <property type="match status" value="1"/>
</dbReference>
<organism evidence="2 3">
    <name type="scientific">Pseudolactococcus plantarum</name>
    <dbReference type="NCBI Taxonomy" id="1365"/>
    <lineage>
        <taxon>Bacteria</taxon>
        <taxon>Bacillati</taxon>
        <taxon>Bacillota</taxon>
        <taxon>Bacilli</taxon>
        <taxon>Lactobacillales</taxon>
        <taxon>Streptococcaceae</taxon>
        <taxon>Pseudolactococcus</taxon>
    </lineage>
</organism>
<dbReference type="EMBL" id="JXJX01000002">
    <property type="protein sequence ID" value="PCS07929.1"/>
    <property type="molecule type" value="Genomic_DNA"/>
</dbReference>
<evidence type="ECO:0000313" key="3">
    <source>
        <dbReference type="Proteomes" id="UP000242246"/>
    </source>
</evidence>
<sequence>MENDVFFQKSQIESLTIIDVREPHEFEEEHIEGSKNMPLSSLVLDYDQLTKDQSYYVICHAGVRSVSACEFLSQEGYDVTNVKGGVALWQGDLI</sequence>
<dbReference type="Proteomes" id="UP000242246">
    <property type="component" value="Unassembled WGS sequence"/>
</dbReference>
<dbReference type="PANTHER" id="PTHR43031:SF17">
    <property type="entry name" value="SULFURTRANSFERASE YTWF-RELATED"/>
    <property type="match status" value="1"/>
</dbReference>
<dbReference type="SUPFAM" id="SSF52821">
    <property type="entry name" value="Rhodanese/Cell cycle control phosphatase"/>
    <property type="match status" value="1"/>
</dbReference>
<comment type="caution">
    <text evidence="2">The sequence shown here is derived from an EMBL/GenBank/DDBJ whole genome shotgun (WGS) entry which is preliminary data.</text>
</comment>
<dbReference type="Gene3D" id="3.40.250.10">
    <property type="entry name" value="Rhodanese-like domain"/>
    <property type="match status" value="1"/>
</dbReference>
<protein>
    <submittedName>
        <fullName evidence="2">Rhodanese family protein</fullName>
    </submittedName>
</protein>
<dbReference type="InterPro" id="IPR001763">
    <property type="entry name" value="Rhodanese-like_dom"/>
</dbReference>
<evidence type="ECO:0000313" key="2">
    <source>
        <dbReference type="EMBL" id="PCS07929.1"/>
    </source>
</evidence>
<dbReference type="STRING" id="1348632.GCA_001591745_01777"/>
<dbReference type="PANTHER" id="PTHR43031">
    <property type="entry name" value="FAD-DEPENDENT OXIDOREDUCTASE"/>
    <property type="match status" value="1"/>
</dbReference>
<dbReference type="PROSITE" id="PS50206">
    <property type="entry name" value="RHODANESE_3"/>
    <property type="match status" value="1"/>
</dbReference>
<proteinExistence type="predicted"/>
<dbReference type="SMART" id="SM00450">
    <property type="entry name" value="RHOD"/>
    <property type="match status" value="1"/>
</dbReference>
<dbReference type="InterPro" id="IPR036873">
    <property type="entry name" value="Rhodanese-like_dom_sf"/>
</dbReference>
<gene>
    <name evidence="2" type="ORF">RU87_GL000665</name>
</gene>
<name>A0A2A5S371_9LACT</name>
<feature type="domain" description="Rhodanese" evidence="1">
    <location>
        <begin position="11"/>
        <end position="94"/>
    </location>
</feature>
<accession>A0A2A5S371</accession>
<dbReference type="InterPro" id="IPR050229">
    <property type="entry name" value="GlpE_sulfurtransferase"/>
</dbReference>
<dbReference type="AlphaFoldDB" id="A0A2A5S371"/>
<evidence type="ECO:0000259" key="1">
    <source>
        <dbReference type="PROSITE" id="PS50206"/>
    </source>
</evidence>